<gene>
    <name evidence="2" type="ORF">BE15_34120</name>
</gene>
<dbReference type="InterPro" id="IPR027417">
    <property type="entry name" value="P-loop_NTPase"/>
</dbReference>
<proteinExistence type="predicted"/>
<evidence type="ECO:0000313" key="3">
    <source>
        <dbReference type="Proteomes" id="UP000075260"/>
    </source>
</evidence>
<sequence length="805" mass="89949">MDLLDWYTRRARAFLDLHAGQDLPAIDAQAVRLEQLSKTVGEEVAVCFLGAAGVGKSTLLNALVSDRYNILPHGGVGPLTAQATVVRYAESPYFRASYFPAKVLNKVLFALERAHERTATIACIDADDVATQLDEEDRREAEATLPMLDESGRVEGPCDKLDAYRHQVRLMIQGRQEGEIDTTYLMDALRAALSLPARWGRAPTPDDAARIECLRACLQLARNEGVHRERHAHGDMRELLMELRDHASGYLAPLIQRLEVGWNADVLRDGLVLVDLPGVGVANDEYRRVTAEWVRVRARAIALVVDRAGITEASAELLRSTGFLNRLLLDGNEPGVDPVSLSTIMVKVDQSADSAWHDETDFDEVGARSWSDHFRELRGRAIELMRAQVRQELDKLAADGHETLRSDRAAVLAQVLETMQAHAVSAPQFRSFQVPRKDAPPRIDSAEESGIPAVRAALHDLAIAHRERLRARAADAAESFRERIDAAISMVRAQWEADERAEREAQALSDDLEAFLAPRQRELDARRGAFREFLHESVSTLIQSEVQSAAHVAREEINRYLRRLGELPWGTLAATVRKGGAHVNSKGKRIDLPNELALRFEEPVAVIWSKQILAALRKRTSVLGQDYVEMVGEVVAWARGQDARVQPRFVEALHDNLTAQTKDLSSIGKDAVDELKGKVRTQLYEELVKKVRRRCERFVLEGSNHGLGVKRRILELYGELAEEVVKVGQPIATEILLGNYREVEQEIAGRFNAYRNPLDGARDAIVRSHEDSVRRSDAQRRKRVLAEIDAILDARPRGANYAVYA</sequence>
<dbReference type="SUPFAM" id="SSF52540">
    <property type="entry name" value="P-loop containing nucleoside triphosphate hydrolases"/>
    <property type="match status" value="1"/>
</dbReference>
<dbReference type="Gene3D" id="3.40.50.300">
    <property type="entry name" value="P-loop containing nucleotide triphosphate hydrolases"/>
    <property type="match status" value="1"/>
</dbReference>
<evidence type="ECO:0000313" key="2">
    <source>
        <dbReference type="EMBL" id="KYF62716.1"/>
    </source>
</evidence>
<dbReference type="Pfam" id="PF00350">
    <property type="entry name" value="Dynamin_N"/>
    <property type="match status" value="1"/>
</dbReference>
<accession>A0A150Q4P0</accession>
<protein>
    <recommendedName>
        <fullName evidence="1">Dynamin N-terminal domain-containing protein</fullName>
    </recommendedName>
</protein>
<dbReference type="Proteomes" id="UP000075260">
    <property type="component" value="Unassembled WGS sequence"/>
</dbReference>
<reference evidence="2 3" key="1">
    <citation type="submission" date="2014-02" db="EMBL/GenBank/DDBJ databases">
        <title>The small core and large imbalanced accessory genome model reveals a collaborative survival strategy of Sorangium cellulosum strains in nature.</title>
        <authorList>
            <person name="Han K."/>
            <person name="Peng R."/>
            <person name="Blom J."/>
            <person name="Li Y.-Z."/>
        </authorList>
    </citation>
    <scope>NUCLEOTIDE SEQUENCE [LARGE SCALE GENOMIC DNA]</scope>
    <source>
        <strain evidence="2 3">So0008-312</strain>
    </source>
</reference>
<dbReference type="PANTHER" id="PTHR36681">
    <property type="entry name" value="NUCLEAR GTPASE, GERMINAL CENTER-ASSOCIATED, TANDEM DUPLICATE 3"/>
    <property type="match status" value="1"/>
</dbReference>
<feature type="domain" description="Dynamin N-terminal" evidence="1">
    <location>
        <begin position="46"/>
        <end position="306"/>
    </location>
</feature>
<evidence type="ECO:0000259" key="1">
    <source>
        <dbReference type="Pfam" id="PF00350"/>
    </source>
</evidence>
<comment type="caution">
    <text evidence="2">The sequence shown here is derived from an EMBL/GenBank/DDBJ whole genome shotgun (WGS) entry which is preliminary data.</text>
</comment>
<dbReference type="PANTHER" id="PTHR36681:SF3">
    <property type="entry name" value="NUCLEAR GTPASE, GERMINAL CENTER-ASSOCIATED, TANDEM DUPLICATE 3"/>
    <property type="match status" value="1"/>
</dbReference>
<organism evidence="2 3">
    <name type="scientific">Sorangium cellulosum</name>
    <name type="common">Polyangium cellulosum</name>
    <dbReference type="NCBI Taxonomy" id="56"/>
    <lineage>
        <taxon>Bacteria</taxon>
        <taxon>Pseudomonadati</taxon>
        <taxon>Myxococcota</taxon>
        <taxon>Polyangia</taxon>
        <taxon>Polyangiales</taxon>
        <taxon>Polyangiaceae</taxon>
        <taxon>Sorangium</taxon>
    </lineage>
</organism>
<dbReference type="AlphaFoldDB" id="A0A150Q4P0"/>
<name>A0A150Q4P0_SORCE</name>
<dbReference type="InterPro" id="IPR045063">
    <property type="entry name" value="Dynamin_N"/>
</dbReference>
<dbReference type="EMBL" id="JEMA01001074">
    <property type="protein sequence ID" value="KYF62716.1"/>
    <property type="molecule type" value="Genomic_DNA"/>
</dbReference>